<dbReference type="InterPro" id="IPR013087">
    <property type="entry name" value="Znf_C2H2_type"/>
</dbReference>
<evidence type="ECO:0000313" key="3">
    <source>
        <dbReference type="EMBL" id="RPA79508.1"/>
    </source>
</evidence>
<dbReference type="EMBL" id="ML119698">
    <property type="protein sequence ID" value="RPA79508.1"/>
    <property type="molecule type" value="Genomic_DNA"/>
</dbReference>
<evidence type="ECO:0000259" key="2">
    <source>
        <dbReference type="SMART" id="SM00355"/>
    </source>
</evidence>
<feature type="domain" description="C2H2-type" evidence="2">
    <location>
        <begin position="61"/>
        <end position="85"/>
    </location>
</feature>
<protein>
    <recommendedName>
        <fullName evidence="2">C2H2-type domain-containing protein</fullName>
    </recommendedName>
</protein>
<accession>A0A3N4I499</accession>
<proteinExistence type="predicted"/>
<feature type="domain" description="C2H2-type" evidence="2">
    <location>
        <begin position="9"/>
        <end position="32"/>
    </location>
</feature>
<reference evidence="3 4" key="1">
    <citation type="journal article" date="2018" name="Nat. Ecol. Evol.">
        <title>Pezizomycetes genomes reveal the molecular basis of ectomycorrhizal truffle lifestyle.</title>
        <authorList>
            <person name="Murat C."/>
            <person name="Payen T."/>
            <person name="Noel B."/>
            <person name="Kuo A."/>
            <person name="Morin E."/>
            <person name="Chen J."/>
            <person name="Kohler A."/>
            <person name="Krizsan K."/>
            <person name="Balestrini R."/>
            <person name="Da Silva C."/>
            <person name="Montanini B."/>
            <person name="Hainaut M."/>
            <person name="Levati E."/>
            <person name="Barry K.W."/>
            <person name="Belfiori B."/>
            <person name="Cichocki N."/>
            <person name="Clum A."/>
            <person name="Dockter R.B."/>
            <person name="Fauchery L."/>
            <person name="Guy J."/>
            <person name="Iotti M."/>
            <person name="Le Tacon F."/>
            <person name="Lindquist E.A."/>
            <person name="Lipzen A."/>
            <person name="Malagnac F."/>
            <person name="Mello A."/>
            <person name="Molinier V."/>
            <person name="Miyauchi S."/>
            <person name="Poulain J."/>
            <person name="Riccioni C."/>
            <person name="Rubini A."/>
            <person name="Sitrit Y."/>
            <person name="Splivallo R."/>
            <person name="Traeger S."/>
            <person name="Wang M."/>
            <person name="Zifcakova L."/>
            <person name="Wipf D."/>
            <person name="Zambonelli A."/>
            <person name="Paolocci F."/>
            <person name="Nowrousian M."/>
            <person name="Ottonello S."/>
            <person name="Baldrian P."/>
            <person name="Spatafora J.W."/>
            <person name="Henrissat B."/>
            <person name="Nagy L.G."/>
            <person name="Aury J.M."/>
            <person name="Wincker P."/>
            <person name="Grigoriev I.V."/>
            <person name="Bonfante P."/>
            <person name="Martin F.M."/>
        </authorList>
    </citation>
    <scope>NUCLEOTIDE SEQUENCE [LARGE SCALE GENOMIC DNA]</scope>
    <source>
        <strain evidence="3 4">RN42</strain>
    </source>
</reference>
<dbReference type="Proteomes" id="UP000275078">
    <property type="component" value="Unassembled WGS sequence"/>
</dbReference>
<organism evidence="3 4">
    <name type="scientific">Ascobolus immersus RN42</name>
    <dbReference type="NCBI Taxonomy" id="1160509"/>
    <lineage>
        <taxon>Eukaryota</taxon>
        <taxon>Fungi</taxon>
        <taxon>Dikarya</taxon>
        <taxon>Ascomycota</taxon>
        <taxon>Pezizomycotina</taxon>
        <taxon>Pezizomycetes</taxon>
        <taxon>Pezizales</taxon>
        <taxon>Ascobolaceae</taxon>
        <taxon>Ascobolus</taxon>
    </lineage>
</organism>
<keyword evidence="4" id="KW-1185">Reference proteome</keyword>
<evidence type="ECO:0000313" key="4">
    <source>
        <dbReference type="Proteomes" id="UP000275078"/>
    </source>
</evidence>
<gene>
    <name evidence="3" type="ORF">BJ508DRAFT_308267</name>
</gene>
<feature type="compositionally biased region" description="Polar residues" evidence="1">
    <location>
        <begin position="192"/>
        <end position="214"/>
    </location>
</feature>
<name>A0A3N4I499_ASCIM</name>
<dbReference type="SMART" id="SM00355">
    <property type="entry name" value="ZnF_C2H2"/>
    <property type="match status" value="2"/>
</dbReference>
<dbReference type="AlphaFoldDB" id="A0A3N4I499"/>
<evidence type="ECO:0000256" key="1">
    <source>
        <dbReference type="SAM" id="MobiDB-lite"/>
    </source>
</evidence>
<sequence length="275" mass="31275">MSTKTAIMRTCPACEFFCVDRAEMHHHYVGVHYLRLVWNAYRETGNPQVAHVNVSWFLGQYVCAVKGCEFYTEDKGKFEDHCKEHQRPLVFKKNLHRCSFLQDGKVKETFFYGDFARDPDSPTYKNLGDCSSTACFETALAVHPFSPPVTPTDTDLDPETAIMTPDDSEAGDTSFSTEDPDQLARTRDTGGHASTNNADTTKPLQPGKATNTAGNTRFNEMKAALRLKYQEKLFEETMKAMENLDFEGSEERKERIAVYYKKSMEMLKGFSEDME</sequence>
<feature type="region of interest" description="Disordered" evidence="1">
    <location>
        <begin position="146"/>
        <end position="214"/>
    </location>
</feature>